<sequence>MNGFSNWPEELPCGQVTVVLAGEVLRRAGRRTGLSDFTAQDLRGLVIGFNRWPQESAARQATIAIVNEVLGRGVRFFDFTKPESESLLDDFSRWPQGATGHEAIAKIIGELQLIQSEATQPRTGEKWSNQTRQSTKEISS</sequence>
<protein>
    <submittedName>
        <fullName evidence="2">Uncharacterized protein</fullName>
    </submittedName>
</protein>
<feature type="region of interest" description="Disordered" evidence="1">
    <location>
        <begin position="117"/>
        <end position="140"/>
    </location>
</feature>
<evidence type="ECO:0000313" key="2">
    <source>
        <dbReference type="EMBL" id="SDD99374.1"/>
    </source>
</evidence>
<dbReference type="EMBL" id="FMZW01000018">
    <property type="protein sequence ID" value="SDD99374.1"/>
    <property type="molecule type" value="Genomic_DNA"/>
</dbReference>
<proteinExistence type="predicted"/>
<reference evidence="2 3" key="1">
    <citation type="submission" date="2016-10" db="EMBL/GenBank/DDBJ databases">
        <authorList>
            <person name="de Groot N.N."/>
        </authorList>
    </citation>
    <scope>NUCLEOTIDE SEQUENCE [LARGE SCALE GENOMIC DNA]</scope>
    <source>
        <strain evidence="2 3">R5</strain>
    </source>
</reference>
<organism evidence="2 3">
    <name type="scientific">Bradyrhizobium brasilense</name>
    <dbReference type="NCBI Taxonomy" id="1419277"/>
    <lineage>
        <taxon>Bacteria</taxon>
        <taxon>Pseudomonadati</taxon>
        <taxon>Pseudomonadota</taxon>
        <taxon>Alphaproteobacteria</taxon>
        <taxon>Hyphomicrobiales</taxon>
        <taxon>Nitrobacteraceae</taxon>
        <taxon>Bradyrhizobium</taxon>
    </lineage>
</organism>
<evidence type="ECO:0000256" key="1">
    <source>
        <dbReference type="SAM" id="MobiDB-lite"/>
    </source>
</evidence>
<dbReference type="Proteomes" id="UP000199245">
    <property type="component" value="Unassembled WGS sequence"/>
</dbReference>
<gene>
    <name evidence="2" type="ORF">SAMN05216337_101811</name>
</gene>
<evidence type="ECO:0000313" key="3">
    <source>
        <dbReference type="Proteomes" id="UP000199245"/>
    </source>
</evidence>
<dbReference type="AlphaFoldDB" id="A0A1G6Z9F1"/>
<accession>A0A1G6Z9F1</accession>
<name>A0A1G6Z9F1_9BRAD</name>